<dbReference type="Proteomes" id="UP000018780">
    <property type="component" value="Chromosome"/>
</dbReference>
<dbReference type="AlphaFoldDB" id="V9VNE3"/>
<dbReference type="Pfam" id="PF09360">
    <property type="entry name" value="zf-CDGSH"/>
    <property type="match status" value="2"/>
</dbReference>
<evidence type="ECO:0000256" key="1">
    <source>
        <dbReference type="ARBA" id="ARBA00022714"/>
    </source>
</evidence>
<dbReference type="GO" id="GO:0005737">
    <property type="term" value="C:cytoplasm"/>
    <property type="evidence" value="ECO:0007669"/>
    <property type="project" value="UniProtKB-ARBA"/>
</dbReference>
<evidence type="ECO:0000256" key="3">
    <source>
        <dbReference type="ARBA" id="ARBA00023004"/>
    </source>
</evidence>
<feature type="domain" description="Iron-binding zinc finger CDGSH type" evidence="5">
    <location>
        <begin position="52"/>
        <end position="83"/>
    </location>
</feature>
<dbReference type="PATRIC" id="fig|999552.6.peg.1036"/>
<feature type="domain" description="Iron-binding zinc finger CDGSH type" evidence="5">
    <location>
        <begin position="14"/>
        <end position="51"/>
    </location>
</feature>
<dbReference type="STRING" id="999552.METH_05185"/>
<name>V9VNE3_9RHOB</name>
<evidence type="ECO:0000313" key="6">
    <source>
        <dbReference type="EMBL" id="AHD00196.1"/>
    </source>
</evidence>
<dbReference type="InterPro" id="IPR018967">
    <property type="entry name" value="FeS-contain_CDGSH-typ"/>
</dbReference>
<evidence type="ECO:0000256" key="4">
    <source>
        <dbReference type="ARBA" id="ARBA00023014"/>
    </source>
</evidence>
<protein>
    <submittedName>
        <fullName evidence="6">Glutamate synthase</fullName>
    </submittedName>
</protein>
<evidence type="ECO:0000256" key="2">
    <source>
        <dbReference type="ARBA" id="ARBA00022723"/>
    </source>
</evidence>
<dbReference type="GO" id="GO:0051537">
    <property type="term" value="F:2 iron, 2 sulfur cluster binding"/>
    <property type="evidence" value="ECO:0007669"/>
    <property type="project" value="UniProtKB-KW"/>
</dbReference>
<dbReference type="KEGG" id="lmd:METH_05185"/>
<evidence type="ECO:0000259" key="5">
    <source>
        <dbReference type="SMART" id="SM00704"/>
    </source>
</evidence>
<keyword evidence="4" id="KW-0411">Iron-sulfur</keyword>
<dbReference type="OrthoDB" id="9795032at2"/>
<dbReference type="InterPro" id="IPR042216">
    <property type="entry name" value="MitoNEET_CISD"/>
</dbReference>
<reference evidence="6 7" key="1">
    <citation type="submission" date="2013-09" db="EMBL/GenBank/DDBJ databases">
        <authorList>
            <consortium name="DOE Joint Genome Institute"/>
            <person name="Klenk H.-P."/>
            <person name="Huntemann M."/>
            <person name="Han J."/>
            <person name="Chen A."/>
            <person name="Kyrpides N."/>
            <person name="Mavromatis K."/>
            <person name="Markowitz V."/>
            <person name="Palaniappan K."/>
            <person name="Ivanova N."/>
            <person name="Schaumberg A."/>
            <person name="Pati A."/>
            <person name="Liolios K."/>
            <person name="Nordberg H.P."/>
            <person name="Cantor M.N."/>
            <person name="Hua S.X."/>
            <person name="Woyke T."/>
        </authorList>
    </citation>
    <scope>NUCLEOTIDE SEQUENCE [LARGE SCALE GENOMIC DNA]</scope>
    <source>
        <strain evidence="6 7">DSM 14336</strain>
    </source>
</reference>
<dbReference type="PANTHER" id="PTHR46491">
    <property type="entry name" value="CDGSH IRON SULFUR DOMAIN PROTEIN HOMOLOG"/>
    <property type="match status" value="1"/>
</dbReference>
<dbReference type="PANTHER" id="PTHR46491:SF3">
    <property type="entry name" value="CDGSH IRON-SULFUR DOMAIN-CONTAINING PROTEIN 3, MITOCHONDRIAL"/>
    <property type="match status" value="1"/>
</dbReference>
<keyword evidence="3" id="KW-0408">Iron</keyword>
<evidence type="ECO:0000313" key="7">
    <source>
        <dbReference type="Proteomes" id="UP000018780"/>
    </source>
</evidence>
<keyword evidence="1" id="KW-0001">2Fe-2S</keyword>
<dbReference type="GO" id="GO:0046872">
    <property type="term" value="F:metal ion binding"/>
    <property type="evidence" value="ECO:0007669"/>
    <property type="project" value="UniProtKB-KW"/>
</dbReference>
<proteinExistence type="predicted"/>
<dbReference type="Gene3D" id="3.40.5.90">
    <property type="entry name" value="CDGSH iron-sulfur domain, mitoNEET-type"/>
    <property type="match status" value="2"/>
</dbReference>
<keyword evidence="2" id="KW-0479">Metal-binding</keyword>
<dbReference type="RefSeq" id="WP_024089327.1">
    <property type="nucleotide sequence ID" value="NC_023135.1"/>
</dbReference>
<dbReference type="EMBL" id="CP006773">
    <property type="protein sequence ID" value="AHD00196.1"/>
    <property type="molecule type" value="Genomic_DNA"/>
</dbReference>
<keyword evidence="7" id="KW-1185">Reference proteome</keyword>
<dbReference type="HOGENOM" id="CLU_145019_2_1_5"/>
<dbReference type="SMART" id="SM00704">
    <property type="entry name" value="ZnF_CDGSH"/>
    <property type="match status" value="2"/>
</dbReference>
<dbReference type="InterPro" id="IPR052950">
    <property type="entry name" value="CISD"/>
</dbReference>
<sequence length="84" mass="8985">MPSDSTPAPEIAQKAPFPVEVSEGKTYFWCACGKSSKQPFCDGSHKGTAFAPVKYTAEKDGKLFFCGCKHSGNKPLCDGSHAKL</sequence>
<organism evidence="6 7">
    <name type="scientific">Leisingera methylohalidivorans DSM 14336</name>
    <dbReference type="NCBI Taxonomy" id="999552"/>
    <lineage>
        <taxon>Bacteria</taxon>
        <taxon>Pseudomonadati</taxon>
        <taxon>Pseudomonadota</taxon>
        <taxon>Alphaproteobacteria</taxon>
        <taxon>Rhodobacterales</taxon>
        <taxon>Roseobacteraceae</taxon>
        <taxon>Leisingera</taxon>
    </lineage>
</organism>
<gene>
    <name evidence="6" type="ORF">METH_05185</name>
</gene>
<accession>V9VNE3</accession>